<feature type="coiled-coil region" evidence="1">
    <location>
        <begin position="106"/>
        <end position="182"/>
    </location>
</feature>
<proteinExistence type="predicted"/>
<evidence type="ECO:0000256" key="1">
    <source>
        <dbReference type="SAM" id="Coils"/>
    </source>
</evidence>
<keyword evidence="1" id="KW-0175">Coiled coil</keyword>
<keyword evidence="3" id="KW-1185">Reference proteome</keyword>
<dbReference type="Proteomes" id="UP000789572">
    <property type="component" value="Unassembled WGS sequence"/>
</dbReference>
<accession>A0A9N9GKF0</accession>
<evidence type="ECO:0000313" key="3">
    <source>
        <dbReference type="Proteomes" id="UP000789572"/>
    </source>
</evidence>
<sequence>MRITDDDGTIDNAVTDLLDTPLPDGRQLIDCMSTALMLLRDCERLTPDDDVIKQSIESIKREKTNFQDLCHKSLRHSMKLADHADDAAIYFQCILELEGGFPQSFLEAFNNLLENALSLRNEAKELKTGYRSIVEKFQEIKQNLEECQEQLECCEKLVHESNRFLTAQLTDANKKQEKTRENVNAFFEKALLLIAPVMSWEVLITLPLVKPCLLKLVDAFTVGDAMKIKRLLEPIHSGISRLGKDQNDLKLLIVNLCDINYQIQMFETFWSAQVTALEEVIRRLQRLPQTSQRLQLFPPTVAALGSKYTELKEDCMKYSKSCQLVLDKDALAAN</sequence>
<comment type="caution">
    <text evidence="2">The sequence shown here is derived from an EMBL/GenBank/DDBJ whole genome shotgun (WGS) entry which is preliminary data.</text>
</comment>
<reference evidence="2" key="1">
    <citation type="submission" date="2021-06" db="EMBL/GenBank/DDBJ databases">
        <authorList>
            <person name="Kallberg Y."/>
            <person name="Tangrot J."/>
            <person name="Rosling A."/>
        </authorList>
    </citation>
    <scope>NUCLEOTIDE SEQUENCE</scope>
    <source>
        <strain evidence="2">IA702</strain>
    </source>
</reference>
<dbReference type="AlphaFoldDB" id="A0A9N9GKF0"/>
<protein>
    <submittedName>
        <fullName evidence="2">10593_t:CDS:1</fullName>
    </submittedName>
</protein>
<gene>
    <name evidence="2" type="ORF">POCULU_LOCUS8136</name>
</gene>
<name>A0A9N9GKF0_9GLOM</name>
<evidence type="ECO:0000313" key="2">
    <source>
        <dbReference type="EMBL" id="CAG8614980.1"/>
    </source>
</evidence>
<organism evidence="2 3">
    <name type="scientific">Paraglomus occultum</name>
    <dbReference type="NCBI Taxonomy" id="144539"/>
    <lineage>
        <taxon>Eukaryota</taxon>
        <taxon>Fungi</taxon>
        <taxon>Fungi incertae sedis</taxon>
        <taxon>Mucoromycota</taxon>
        <taxon>Glomeromycotina</taxon>
        <taxon>Glomeromycetes</taxon>
        <taxon>Paraglomerales</taxon>
        <taxon>Paraglomeraceae</taxon>
        <taxon>Paraglomus</taxon>
    </lineage>
</organism>
<dbReference type="EMBL" id="CAJVPJ010002179">
    <property type="protein sequence ID" value="CAG8614980.1"/>
    <property type="molecule type" value="Genomic_DNA"/>
</dbReference>
<dbReference type="OrthoDB" id="10329160at2759"/>